<feature type="transmembrane region" description="Helical" evidence="2">
    <location>
        <begin position="259"/>
        <end position="284"/>
    </location>
</feature>
<dbReference type="Proteomes" id="UP001596200">
    <property type="component" value="Unassembled WGS sequence"/>
</dbReference>
<proteinExistence type="predicted"/>
<dbReference type="InterPro" id="IPR047724">
    <property type="entry name" value="Streptophobe"/>
</dbReference>
<feature type="transmembrane region" description="Helical" evidence="2">
    <location>
        <begin position="63"/>
        <end position="82"/>
    </location>
</feature>
<accession>A0ABW1GSA0</accession>
<dbReference type="RefSeq" id="WP_344512079.1">
    <property type="nucleotide sequence ID" value="NZ_BAAATU010000022.1"/>
</dbReference>
<evidence type="ECO:0000313" key="3">
    <source>
        <dbReference type="EMBL" id="MFC5917724.1"/>
    </source>
</evidence>
<feature type="transmembrane region" description="Helical" evidence="2">
    <location>
        <begin position="453"/>
        <end position="472"/>
    </location>
</feature>
<evidence type="ECO:0000256" key="1">
    <source>
        <dbReference type="SAM" id="MobiDB-lite"/>
    </source>
</evidence>
<reference evidence="4" key="1">
    <citation type="journal article" date="2019" name="Int. J. Syst. Evol. Microbiol.">
        <title>The Global Catalogue of Microorganisms (GCM) 10K type strain sequencing project: providing services to taxonomists for standard genome sequencing and annotation.</title>
        <authorList>
            <consortium name="The Broad Institute Genomics Platform"/>
            <consortium name="The Broad Institute Genome Sequencing Center for Infectious Disease"/>
            <person name="Wu L."/>
            <person name="Ma J."/>
        </authorList>
    </citation>
    <scope>NUCLEOTIDE SEQUENCE [LARGE SCALE GENOMIC DNA]</scope>
    <source>
        <strain evidence="4">JCM 4147</strain>
    </source>
</reference>
<feature type="compositionally biased region" description="Basic and acidic residues" evidence="1">
    <location>
        <begin position="503"/>
        <end position="515"/>
    </location>
</feature>
<keyword evidence="4" id="KW-1185">Reference proteome</keyword>
<feature type="region of interest" description="Disordered" evidence="1">
    <location>
        <begin position="1"/>
        <end position="24"/>
    </location>
</feature>
<feature type="transmembrane region" description="Helical" evidence="2">
    <location>
        <begin position="29"/>
        <end position="51"/>
    </location>
</feature>
<keyword evidence="2" id="KW-0812">Transmembrane</keyword>
<feature type="region of interest" description="Disordered" evidence="1">
    <location>
        <begin position="486"/>
        <end position="515"/>
    </location>
</feature>
<name>A0ABW1GSA0_9ACTN</name>
<dbReference type="NCBIfam" id="NF038391">
    <property type="entry name" value="streptophobe"/>
    <property type="match status" value="1"/>
</dbReference>
<feature type="transmembrane region" description="Helical" evidence="2">
    <location>
        <begin position="359"/>
        <end position="381"/>
    </location>
</feature>
<gene>
    <name evidence="3" type="ORF">ACFP1B_30505</name>
</gene>
<keyword evidence="2" id="KW-0472">Membrane</keyword>
<feature type="transmembrane region" description="Helical" evidence="2">
    <location>
        <begin position="217"/>
        <end position="238"/>
    </location>
</feature>
<feature type="compositionally biased region" description="Low complexity" evidence="1">
    <location>
        <begin position="1"/>
        <end position="16"/>
    </location>
</feature>
<comment type="caution">
    <text evidence="3">The sequence shown here is derived from an EMBL/GenBank/DDBJ whole genome shotgun (WGS) entry which is preliminary data.</text>
</comment>
<sequence length="515" mass="50901">MRATKAAAEATASEKASVPKNPGTVTRHILEGAAAATVAVAVMTLLAYAALKGLHAESAGSPSLLVPVIVSMAVGGTVTLSSGGGGAVGGDDAPGGGLAGLLGGAGGAGGMKLEVAGGIDLMPLTLTLVGSVVLATLFFRPLKGRGRPGGALFGARFGGAVAAGVTAFAVAASQASGKLRLPESVTERLGRGGGGGGRGGQVLGDAIRDVAVDVDTVAVAVQGLVWTLAVLGVGCVAARRTCLPRSLAMSGIRRTWNPATSAVSGVLMVLVLVPTALAAVLVALPLTGREMPGAAAKAGGALLLLAPNLLAVLLTAGEGSAWQGTLRSQQGRGGGMGAMFGRGGAAPSSPPRGKNVMDIAVAGIPLWAIGLALLLTVLLVCGYRTTARTPVPTARAAANALLGFHLRIAMRIGIITSLCTVLLSWLTTASGTFGVSIMGMRMGGAEADLSGDWLLACLTGSILGGAAGYAGSHLHRLRRMRRSLAVSGVSGAKNRPGPSSDPQRPRPRDATAKSS</sequence>
<dbReference type="EMBL" id="JBHSPU010000030">
    <property type="protein sequence ID" value="MFC5917724.1"/>
    <property type="molecule type" value="Genomic_DNA"/>
</dbReference>
<evidence type="ECO:0000256" key="2">
    <source>
        <dbReference type="SAM" id="Phobius"/>
    </source>
</evidence>
<organism evidence="3 4">
    <name type="scientific">Streptomyces pulveraceus</name>
    <dbReference type="NCBI Taxonomy" id="68258"/>
    <lineage>
        <taxon>Bacteria</taxon>
        <taxon>Bacillati</taxon>
        <taxon>Actinomycetota</taxon>
        <taxon>Actinomycetes</taxon>
        <taxon>Kitasatosporales</taxon>
        <taxon>Streptomycetaceae</taxon>
        <taxon>Streptomyces</taxon>
    </lineage>
</organism>
<keyword evidence="2" id="KW-1133">Transmembrane helix</keyword>
<feature type="transmembrane region" description="Helical" evidence="2">
    <location>
        <begin position="121"/>
        <end position="139"/>
    </location>
</feature>
<evidence type="ECO:0000313" key="4">
    <source>
        <dbReference type="Proteomes" id="UP001596200"/>
    </source>
</evidence>
<feature type="transmembrane region" description="Helical" evidence="2">
    <location>
        <begin position="151"/>
        <end position="172"/>
    </location>
</feature>
<protein>
    <submittedName>
        <fullName evidence="3">Streptophobe family protein</fullName>
    </submittedName>
</protein>
<feature type="transmembrane region" description="Helical" evidence="2">
    <location>
        <begin position="412"/>
        <end position="433"/>
    </location>
</feature>